<name>A0ABQ5J0T6_9ASTR</name>
<proteinExistence type="predicted"/>
<evidence type="ECO:0000313" key="1">
    <source>
        <dbReference type="EMBL" id="GJU05173.1"/>
    </source>
</evidence>
<keyword evidence="2" id="KW-1185">Reference proteome</keyword>
<organism evidence="1 2">
    <name type="scientific">Tanacetum coccineum</name>
    <dbReference type="NCBI Taxonomy" id="301880"/>
    <lineage>
        <taxon>Eukaryota</taxon>
        <taxon>Viridiplantae</taxon>
        <taxon>Streptophyta</taxon>
        <taxon>Embryophyta</taxon>
        <taxon>Tracheophyta</taxon>
        <taxon>Spermatophyta</taxon>
        <taxon>Magnoliopsida</taxon>
        <taxon>eudicotyledons</taxon>
        <taxon>Gunneridae</taxon>
        <taxon>Pentapetalae</taxon>
        <taxon>asterids</taxon>
        <taxon>campanulids</taxon>
        <taxon>Asterales</taxon>
        <taxon>Asteraceae</taxon>
        <taxon>Asteroideae</taxon>
        <taxon>Anthemideae</taxon>
        <taxon>Anthemidinae</taxon>
        <taxon>Tanacetum</taxon>
    </lineage>
</organism>
<sequence>MACSLPYTYDQIKSMVEKQIEEDRGRQLVIMNLAHEFNDACTAKDHLRKAYKECRDIPQDQRALIDNFLKIKSDLNYEMNNALLHLLMNCKLKSIRLQCLFWKMWKAYSPEDFNMAINELGTKRPDVYQKLTEAGVEKWSRAYCPSDRYNYMYKIVDKSM</sequence>
<comment type="caution">
    <text evidence="1">The sequence shown here is derived from an EMBL/GenBank/DDBJ whole genome shotgun (WGS) entry which is preliminary data.</text>
</comment>
<dbReference type="EMBL" id="BQNB010021323">
    <property type="protein sequence ID" value="GJU05173.1"/>
    <property type="molecule type" value="Genomic_DNA"/>
</dbReference>
<accession>A0ABQ5J0T6</accession>
<protein>
    <submittedName>
        <fullName evidence="1">Uncharacterized protein</fullName>
    </submittedName>
</protein>
<dbReference type="Proteomes" id="UP001151760">
    <property type="component" value="Unassembled WGS sequence"/>
</dbReference>
<reference evidence="1" key="2">
    <citation type="submission" date="2022-01" db="EMBL/GenBank/DDBJ databases">
        <authorList>
            <person name="Yamashiro T."/>
            <person name="Shiraishi A."/>
            <person name="Satake H."/>
            <person name="Nakayama K."/>
        </authorList>
    </citation>
    <scope>NUCLEOTIDE SEQUENCE</scope>
</reference>
<reference evidence="1" key="1">
    <citation type="journal article" date="2022" name="Int. J. Mol. Sci.">
        <title>Draft Genome of Tanacetum Coccineum: Genomic Comparison of Closely Related Tanacetum-Family Plants.</title>
        <authorList>
            <person name="Yamashiro T."/>
            <person name="Shiraishi A."/>
            <person name="Nakayama K."/>
            <person name="Satake H."/>
        </authorList>
    </citation>
    <scope>NUCLEOTIDE SEQUENCE</scope>
</reference>
<evidence type="ECO:0000313" key="2">
    <source>
        <dbReference type="Proteomes" id="UP001151760"/>
    </source>
</evidence>
<gene>
    <name evidence="1" type="ORF">Tco_1121603</name>
</gene>